<sequence>DKRHCSLPNIPDDVLRYTRTLEELFLDANHIRELPKGLFRLTKLRRLSLSDNEIGRLPQDIANLIQLVEIDVSKNDIPEIPENIKFLKCLQIADFSSNPLQILPTGFTQLRCLTSLALNDISLQQLPNDFGSLNALESLELRENLLKTLPPSVSFLVKLERLDLGSNDIEELPEVIGQLPKLQELWLDCNELSTLPKDIGRLRRLTCLDVSENRLEYLPEEMAGLESLTDLHLSQNCLETLPDGIGQLSKLLIFKVDQNRLLSLNPTIGGCSALQELILTENMLTELPPTIGNLVHMTNFNVDRNQLEELPQQIGNLTKLGVLSLRDNRIQHLPVEMGQLRELRVLDVSGNRLNHLPYTITALNLKALWLAENQSQPLLKFQTDYDEDSRMKVLTCFLLPQQEYNPESIENFTDNSLERANSINWDQPRHTAVKFAEASDEEDDEESGEPIVNTVIADQLNFVRHDTPHPRELKARHQRLFTKDSKDQSTDENKENTAKDVTQQMNQQNNNNYNSVQTSRQRHSTASTESAESYASSVIVKSDSEVAAAQQAADSRLNDSQVDSAAAKASKAQHETSDSGSDPDLNGGDKHVGFSGFEEDEVEVQEEDDEERAEWHNKLHRRDTPHHLKNKRIHTTKDEQQRVASILAEAMKQKEHNPLQQTSSRGESVISGGDNESLRTVSSVSNAAPSVSQLSTNSNVEYIQMSVRVKRTGGGLGLSIAGGLGSSPYKGDDEGIFVSRITEEGPSDVAGLRVGDKILSVNNVDFTEIDHYKAVDGLKTAGMDFIVIIIREVPIKQNSTPNVSVEPSKRLSPKKSPPVVMIKSSSQQNGDIGSPTIGASTRHPMTTASQPQTPDFDLNRQIIYTTLIRKEGSLGFSIAGGIGGTPYKEGSEAIHISNIVEGGAAHRDGKLGVGDRVLSINGVDVDHLRHEQVVGMLTGVDRFVRLVVQREGADGLGEKSPKMYGMARPYTGLYASSYMANRPSYTGSYRRPTLGSVSSLVDVDAKSAPQTPTALHSPGSRPTHSIYTKLPGLRNEGMTSHSSATLPNNHTISASAINPSHMLRSASSLDTNGAKRLSSSTSDGPLLSVTIQKPVQSGGELVSKFDSPLEAQFPDAPTDVGVFTEVITKTTYTENIVTRVTNNVLSLPPIDETVTLVKSDGRGLGLSIIGGSDHSCHPFGGSEPGIFVSKVVADGLAHRTGKIRIGDRLIAVNGVDVSKATHNEAVNALIKPLNELTLTIRHEPLPKGWKCPPVDVRELIIHKLPIEKLGMNVKGGATGQPGNPYDKDDEGVFISKINPNGAAARDGRLRPGMRIIEVNEMSLLGATHQESVSALRNAGNKIILLVCDGYEPSDSTPNRSSVLSEIPTPTSPTAKSFKSFSSVDKEDEDEVFAAPSPPKVTERVVNNVSEPTPSPPVSRIPIRETKANETSRSQSSFVTSNAIVNNSEELSVREEKNVNQAVIEVVKAAETLTKHTTNTTNASKEQKTTTVIMKKHNVNTGPAVTTAATTPTTVTPPVSARIITKSPNPSSHASTPTHSPTPSPSRGGSRASTPIKTRTPSPILKISPNKGWTTSDNEMSPISPMLDPYQTSRIPGAKPPKPVKPPKPRNLALMLQKPTESPERLAFNEKKRRFEQGFQTKSETESITTQSQNESYSESKRFSYLSADELERLREEDTKKFATLSEEQIKSLMSMTEEDDEYDDETEEMIDQFVSEHSSEQIDSDNKRVYRTAKSERRYIERMRLSGIDLDAELDEDLQNLTPNQRRIHEAEKRAKWRQERLRSIENDAIAIARVKEMNAEIAAEREASSPHTSPKMHVIDIDIDGRNTSDKSNRSTGSSDGEHRQYSPGSQSDSSPKHIK</sequence>
<feature type="region of interest" description="Disordered" evidence="3">
    <location>
        <begin position="1502"/>
        <end position="1584"/>
    </location>
</feature>
<keyword evidence="2" id="KW-0677">Repeat</keyword>
<dbReference type="Pfam" id="PF00595">
    <property type="entry name" value="PDZ"/>
    <property type="match status" value="4"/>
</dbReference>
<dbReference type="CDD" id="cd06701">
    <property type="entry name" value="PDZ4_Scribble-like"/>
    <property type="match status" value="1"/>
</dbReference>
<feature type="non-terminal residue" evidence="5">
    <location>
        <position position="1861"/>
    </location>
</feature>
<feature type="domain" description="PDZ" evidence="4">
    <location>
        <begin position="864"/>
        <end position="952"/>
    </location>
</feature>
<dbReference type="SUPFAM" id="SSF52058">
    <property type="entry name" value="L domain-like"/>
    <property type="match status" value="1"/>
</dbReference>
<feature type="compositionally biased region" description="Polar residues" evidence="3">
    <location>
        <begin position="1637"/>
        <end position="1656"/>
    </location>
</feature>
<dbReference type="PANTHER" id="PTHR23119">
    <property type="entry name" value="DISCS LARGE"/>
    <property type="match status" value="1"/>
</dbReference>
<dbReference type="GO" id="GO:0043113">
    <property type="term" value="P:receptor clustering"/>
    <property type="evidence" value="ECO:0007669"/>
    <property type="project" value="TreeGrafter"/>
</dbReference>
<dbReference type="Pfam" id="PF13855">
    <property type="entry name" value="LRR_8"/>
    <property type="match status" value="2"/>
</dbReference>
<dbReference type="CDD" id="cd06703">
    <property type="entry name" value="PDZ2_Scribble-like"/>
    <property type="match status" value="1"/>
</dbReference>
<feature type="compositionally biased region" description="Basic residues" evidence="3">
    <location>
        <begin position="618"/>
        <end position="634"/>
    </location>
</feature>
<dbReference type="GO" id="GO:0045197">
    <property type="term" value="P:establishment or maintenance of epithelial cell apical/basal polarity"/>
    <property type="evidence" value="ECO:0007669"/>
    <property type="project" value="TreeGrafter"/>
</dbReference>
<dbReference type="Proteomes" id="UP000759131">
    <property type="component" value="Unassembled WGS sequence"/>
</dbReference>
<feature type="compositionally biased region" description="Acidic residues" evidence="3">
    <location>
        <begin position="597"/>
        <end position="612"/>
    </location>
</feature>
<feature type="region of interest" description="Disordered" evidence="3">
    <location>
        <begin position="1066"/>
        <end position="1086"/>
    </location>
</feature>
<dbReference type="InterPro" id="IPR001611">
    <property type="entry name" value="Leu-rich_rpt"/>
</dbReference>
<feature type="compositionally biased region" description="Low complexity" evidence="3">
    <location>
        <begin position="1502"/>
        <end position="1518"/>
    </location>
</feature>
<dbReference type="InterPro" id="IPR003591">
    <property type="entry name" value="Leu-rich_rpt_typical-subtyp"/>
</dbReference>
<dbReference type="GO" id="GO:0014069">
    <property type="term" value="C:postsynaptic density"/>
    <property type="evidence" value="ECO:0007669"/>
    <property type="project" value="TreeGrafter"/>
</dbReference>
<dbReference type="GO" id="GO:0005912">
    <property type="term" value="C:adherens junction"/>
    <property type="evidence" value="ECO:0007669"/>
    <property type="project" value="TreeGrafter"/>
</dbReference>
<feature type="compositionally biased region" description="Polar residues" evidence="3">
    <location>
        <begin position="1008"/>
        <end position="1026"/>
    </location>
</feature>
<dbReference type="CDD" id="cd06702">
    <property type="entry name" value="PDZ3_Scribble-like"/>
    <property type="match status" value="1"/>
</dbReference>
<feature type="region of interest" description="Disordered" evidence="3">
    <location>
        <begin position="799"/>
        <end position="854"/>
    </location>
</feature>
<feature type="domain" description="PDZ" evidence="4">
    <location>
        <begin position="1258"/>
        <end position="1346"/>
    </location>
</feature>
<dbReference type="SUPFAM" id="SSF50156">
    <property type="entry name" value="PDZ domain-like"/>
    <property type="match status" value="4"/>
</dbReference>
<accession>A0A7R9PYJ8</accession>
<keyword evidence="6" id="KW-1185">Reference proteome</keyword>
<dbReference type="InterPro" id="IPR032675">
    <property type="entry name" value="LRR_dom_sf"/>
</dbReference>
<dbReference type="Pfam" id="PF23598">
    <property type="entry name" value="LRR_14"/>
    <property type="match status" value="1"/>
</dbReference>
<dbReference type="GO" id="GO:0045211">
    <property type="term" value="C:postsynaptic membrane"/>
    <property type="evidence" value="ECO:0007669"/>
    <property type="project" value="TreeGrafter"/>
</dbReference>
<proteinExistence type="predicted"/>
<feature type="region of interest" description="Disordered" evidence="3">
    <location>
        <begin position="1354"/>
        <end position="1390"/>
    </location>
</feature>
<feature type="compositionally biased region" description="Polar residues" evidence="3">
    <location>
        <begin position="1354"/>
        <end position="1382"/>
    </location>
</feature>
<dbReference type="SMART" id="SM00365">
    <property type="entry name" value="LRR_SD22"/>
    <property type="match status" value="5"/>
</dbReference>
<feature type="compositionally biased region" description="Polar residues" evidence="3">
    <location>
        <begin position="1037"/>
        <end position="1053"/>
    </location>
</feature>
<dbReference type="GO" id="GO:0098887">
    <property type="term" value="P:neurotransmitter receptor transport, endosome to postsynaptic membrane"/>
    <property type="evidence" value="ECO:0007669"/>
    <property type="project" value="TreeGrafter"/>
</dbReference>
<reference evidence="5" key="1">
    <citation type="submission" date="2020-11" db="EMBL/GenBank/DDBJ databases">
        <authorList>
            <person name="Tran Van P."/>
        </authorList>
    </citation>
    <scope>NUCLEOTIDE SEQUENCE</scope>
</reference>
<feature type="region of interest" description="Disordered" evidence="3">
    <location>
        <begin position="1804"/>
        <end position="1861"/>
    </location>
</feature>
<dbReference type="EMBL" id="CAJPIZ010002778">
    <property type="protein sequence ID" value="CAG2105487.1"/>
    <property type="molecule type" value="Genomic_DNA"/>
</dbReference>
<feature type="compositionally biased region" description="Polar residues" evidence="3">
    <location>
        <begin position="1570"/>
        <end position="1580"/>
    </location>
</feature>
<evidence type="ECO:0000259" key="4">
    <source>
        <dbReference type="PROSITE" id="PS50106"/>
    </source>
</evidence>
<evidence type="ECO:0000256" key="3">
    <source>
        <dbReference type="SAM" id="MobiDB-lite"/>
    </source>
</evidence>
<dbReference type="Gene3D" id="2.30.42.10">
    <property type="match status" value="4"/>
</dbReference>
<dbReference type="FunFam" id="3.80.10.10:FF:000338">
    <property type="entry name" value="protein scribble homolog isoform X12"/>
    <property type="match status" value="1"/>
</dbReference>
<dbReference type="PANTHER" id="PTHR23119:SF44">
    <property type="entry name" value="PROTEIN LAP4"/>
    <property type="match status" value="1"/>
</dbReference>
<organism evidence="5">
    <name type="scientific">Medioppia subpectinata</name>
    <dbReference type="NCBI Taxonomy" id="1979941"/>
    <lineage>
        <taxon>Eukaryota</taxon>
        <taxon>Metazoa</taxon>
        <taxon>Ecdysozoa</taxon>
        <taxon>Arthropoda</taxon>
        <taxon>Chelicerata</taxon>
        <taxon>Arachnida</taxon>
        <taxon>Acari</taxon>
        <taxon>Acariformes</taxon>
        <taxon>Sarcoptiformes</taxon>
        <taxon>Oribatida</taxon>
        <taxon>Brachypylina</taxon>
        <taxon>Oppioidea</taxon>
        <taxon>Oppiidae</taxon>
        <taxon>Medioppia</taxon>
    </lineage>
</organism>
<dbReference type="GO" id="GO:0019901">
    <property type="term" value="F:protein kinase binding"/>
    <property type="evidence" value="ECO:0007669"/>
    <property type="project" value="TreeGrafter"/>
</dbReference>
<dbReference type="SMART" id="SM00228">
    <property type="entry name" value="PDZ"/>
    <property type="match status" value="4"/>
</dbReference>
<dbReference type="InterPro" id="IPR001478">
    <property type="entry name" value="PDZ"/>
</dbReference>
<evidence type="ECO:0000313" key="5">
    <source>
        <dbReference type="EMBL" id="CAD7625057.1"/>
    </source>
</evidence>
<dbReference type="InterPro" id="IPR050614">
    <property type="entry name" value="Synaptic_Scaffolding_LAP-MAGUK"/>
</dbReference>
<gene>
    <name evidence="5" type="ORF">OSB1V03_LOCUS5493</name>
</gene>
<dbReference type="PROSITE" id="PS51450">
    <property type="entry name" value="LRR"/>
    <property type="match status" value="3"/>
</dbReference>
<dbReference type="InterPro" id="IPR036034">
    <property type="entry name" value="PDZ_sf"/>
</dbReference>
<evidence type="ECO:0000256" key="2">
    <source>
        <dbReference type="ARBA" id="ARBA00022737"/>
    </source>
</evidence>
<evidence type="ECO:0000256" key="1">
    <source>
        <dbReference type="ARBA" id="ARBA00022614"/>
    </source>
</evidence>
<feature type="compositionally biased region" description="Basic and acidic residues" evidence="3">
    <location>
        <begin position="1818"/>
        <end position="1834"/>
    </location>
</feature>
<feature type="region of interest" description="Disordered" evidence="3">
    <location>
        <begin position="652"/>
        <end position="693"/>
    </location>
</feature>
<feature type="region of interest" description="Disordered" evidence="3">
    <location>
        <begin position="462"/>
        <end position="530"/>
    </location>
</feature>
<dbReference type="GO" id="GO:0016323">
    <property type="term" value="C:basolateral plasma membrane"/>
    <property type="evidence" value="ECO:0007669"/>
    <property type="project" value="TreeGrafter"/>
</dbReference>
<feature type="compositionally biased region" description="Low complexity" evidence="3">
    <location>
        <begin position="681"/>
        <end position="692"/>
    </location>
</feature>
<feature type="compositionally biased region" description="Low complexity" evidence="3">
    <location>
        <begin position="1526"/>
        <end position="1554"/>
    </location>
</feature>
<dbReference type="OrthoDB" id="2187496at2759"/>
<dbReference type="EMBL" id="OC857353">
    <property type="protein sequence ID" value="CAD7625057.1"/>
    <property type="molecule type" value="Genomic_DNA"/>
</dbReference>
<name>A0A7R9PYJ8_9ACAR</name>
<feature type="region of interest" description="Disordered" evidence="3">
    <location>
        <begin position="1007"/>
        <end position="1026"/>
    </location>
</feature>
<feature type="compositionally biased region" description="Basic and acidic residues" evidence="3">
    <location>
        <begin position="463"/>
        <end position="498"/>
    </location>
</feature>
<dbReference type="PROSITE" id="PS50106">
    <property type="entry name" value="PDZ"/>
    <property type="match status" value="4"/>
</dbReference>
<protein>
    <recommendedName>
        <fullName evidence="4">PDZ domain-containing protein</fullName>
    </recommendedName>
</protein>
<evidence type="ECO:0000313" key="6">
    <source>
        <dbReference type="Proteomes" id="UP000759131"/>
    </source>
</evidence>
<feature type="region of interest" description="Disordered" evidence="3">
    <location>
        <begin position="1034"/>
        <end position="1053"/>
    </location>
</feature>
<dbReference type="Gene3D" id="3.80.10.10">
    <property type="entry name" value="Ribonuclease Inhibitor"/>
    <property type="match status" value="2"/>
</dbReference>
<dbReference type="InterPro" id="IPR055414">
    <property type="entry name" value="LRR_R13L4/SHOC2-like"/>
</dbReference>
<dbReference type="GO" id="GO:0098609">
    <property type="term" value="P:cell-cell adhesion"/>
    <property type="evidence" value="ECO:0007669"/>
    <property type="project" value="TreeGrafter"/>
</dbReference>
<dbReference type="SMART" id="SM00369">
    <property type="entry name" value="LRR_TYP"/>
    <property type="match status" value="14"/>
</dbReference>
<dbReference type="SMART" id="SM00364">
    <property type="entry name" value="LRR_BAC"/>
    <property type="match status" value="10"/>
</dbReference>
<feature type="region of interest" description="Disordered" evidence="3">
    <location>
        <begin position="550"/>
        <end position="638"/>
    </location>
</feature>
<dbReference type="GO" id="GO:0098968">
    <property type="term" value="P:neurotransmitter receptor transport postsynaptic membrane to endosome"/>
    <property type="evidence" value="ECO:0007669"/>
    <property type="project" value="TreeGrafter"/>
</dbReference>
<feature type="domain" description="PDZ" evidence="4">
    <location>
        <begin position="706"/>
        <end position="793"/>
    </location>
</feature>
<keyword evidence="1" id="KW-0433">Leucine-rich repeat</keyword>
<feature type="domain" description="PDZ" evidence="4">
    <location>
        <begin position="1153"/>
        <end position="1244"/>
    </location>
</feature>
<feature type="compositionally biased region" description="Low complexity" evidence="3">
    <location>
        <begin position="503"/>
        <end position="514"/>
    </location>
</feature>
<feature type="region of interest" description="Disordered" evidence="3">
    <location>
        <begin position="1636"/>
        <end position="1660"/>
    </location>
</feature>
<feature type="compositionally biased region" description="Polar residues" evidence="3">
    <location>
        <begin position="823"/>
        <end position="853"/>
    </location>
</feature>